<dbReference type="PANTHER" id="PTHR43364">
    <property type="entry name" value="NADH-SPECIFIC METHYLGLYOXAL REDUCTASE-RELATED"/>
    <property type="match status" value="1"/>
</dbReference>
<dbReference type="CDD" id="cd19079">
    <property type="entry name" value="AKR_EcYajO-like"/>
    <property type="match status" value="1"/>
</dbReference>
<reference evidence="4" key="1">
    <citation type="submission" date="2023-03" db="EMBL/GenBank/DDBJ databases">
        <title>Massive genome expansion in bonnet fungi (Mycena s.s.) driven by repeated elements and novel gene families across ecological guilds.</title>
        <authorList>
            <consortium name="Lawrence Berkeley National Laboratory"/>
            <person name="Harder C.B."/>
            <person name="Miyauchi S."/>
            <person name="Viragh M."/>
            <person name="Kuo A."/>
            <person name="Thoen E."/>
            <person name="Andreopoulos B."/>
            <person name="Lu D."/>
            <person name="Skrede I."/>
            <person name="Drula E."/>
            <person name="Henrissat B."/>
            <person name="Morin E."/>
            <person name="Kohler A."/>
            <person name="Barry K."/>
            <person name="LaButti K."/>
            <person name="Morin E."/>
            <person name="Salamov A."/>
            <person name="Lipzen A."/>
            <person name="Mereny Z."/>
            <person name="Hegedus B."/>
            <person name="Baldrian P."/>
            <person name="Stursova M."/>
            <person name="Weitz H."/>
            <person name="Taylor A."/>
            <person name="Grigoriev I.V."/>
            <person name="Nagy L.G."/>
            <person name="Martin F."/>
            <person name="Kauserud H."/>
        </authorList>
    </citation>
    <scope>NUCLEOTIDE SEQUENCE</scope>
    <source>
        <strain evidence="4">9284</strain>
    </source>
</reference>
<dbReference type="Gene3D" id="3.20.20.100">
    <property type="entry name" value="NADP-dependent oxidoreductase domain"/>
    <property type="match status" value="1"/>
</dbReference>
<organism evidence="4 5">
    <name type="scientific">Roridomyces roridus</name>
    <dbReference type="NCBI Taxonomy" id="1738132"/>
    <lineage>
        <taxon>Eukaryota</taxon>
        <taxon>Fungi</taxon>
        <taxon>Dikarya</taxon>
        <taxon>Basidiomycota</taxon>
        <taxon>Agaricomycotina</taxon>
        <taxon>Agaricomycetes</taxon>
        <taxon>Agaricomycetidae</taxon>
        <taxon>Agaricales</taxon>
        <taxon>Marasmiineae</taxon>
        <taxon>Mycenaceae</taxon>
        <taxon>Roridomyces</taxon>
    </lineage>
</organism>
<sequence length="389" mass="43404">MSTQQTIQPARRVKYVRLGNSGLKVSQIILGCMTYGSKEWRPWALDEEESIKHIKYAYEAGIQTFDTANMYSNGMGEIVLGNAIKKLGLPREEIVVMTKVRHPVGKTTEVSGLELFLAGPDNVGYVNQHGLSRKHIFDSVKASLGRLQMDYIDVLQCHRFDYATPVAETMQALHDVVQAGYVRYIGMSSCHAWQFHVMQNYAITHNLTPFISMQNQYSLLYREEEREMMPTLNHFGVGCIPWSPLARGALTRPYVAPTLNVAAGTTDTPSLGALTRLNANATSASDGENTKTTRQESDELPPEAYFLLGAGNKDVVDRVEQLAKKYNKTMAQIALAWHMTKDGVTAPIVGTTSLEKLEDLIGALDVKLSAEDVKYLEEPYKPMKPMMYV</sequence>
<dbReference type="GO" id="GO:0016491">
    <property type="term" value="F:oxidoreductase activity"/>
    <property type="evidence" value="ECO:0007669"/>
    <property type="project" value="UniProtKB-KW"/>
</dbReference>
<protein>
    <submittedName>
        <fullName evidence="4">Aldo/keto reductase</fullName>
    </submittedName>
</protein>
<dbReference type="SUPFAM" id="SSF51430">
    <property type="entry name" value="NAD(P)-linked oxidoreductase"/>
    <property type="match status" value="1"/>
</dbReference>
<proteinExistence type="predicted"/>
<name>A0AAD7CDQ7_9AGAR</name>
<evidence type="ECO:0000256" key="1">
    <source>
        <dbReference type="ARBA" id="ARBA00023002"/>
    </source>
</evidence>
<dbReference type="Pfam" id="PF00248">
    <property type="entry name" value="Aldo_ket_red"/>
    <property type="match status" value="1"/>
</dbReference>
<dbReference type="InterPro" id="IPR036812">
    <property type="entry name" value="NAD(P)_OxRdtase_dom_sf"/>
</dbReference>
<gene>
    <name evidence="4" type="ORF">FB45DRAFT_890661</name>
</gene>
<dbReference type="PANTHER" id="PTHR43364:SF4">
    <property type="entry name" value="NAD(P)-LINKED OXIDOREDUCTASE SUPERFAMILY PROTEIN"/>
    <property type="match status" value="1"/>
</dbReference>
<evidence type="ECO:0000313" key="5">
    <source>
        <dbReference type="Proteomes" id="UP001221142"/>
    </source>
</evidence>
<evidence type="ECO:0000259" key="3">
    <source>
        <dbReference type="Pfam" id="PF00248"/>
    </source>
</evidence>
<dbReference type="InterPro" id="IPR023210">
    <property type="entry name" value="NADP_OxRdtase_dom"/>
</dbReference>
<keyword evidence="5" id="KW-1185">Reference proteome</keyword>
<keyword evidence="1" id="KW-0560">Oxidoreductase</keyword>
<feature type="compositionally biased region" description="Basic and acidic residues" evidence="2">
    <location>
        <begin position="288"/>
        <end position="297"/>
    </location>
</feature>
<dbReference type="InterPro" id="IPR050523">
    <property type="entry name" value="AKR_Detox_Biosynth"/>
</dbReference>
<evidence type="ECO:0000256" key="2">
    <source>
        <dbReference type="SAM" id="MobiDB-lite"/>
    </source>
</evidence>
<accession>A0AAD7CDQ7</accession>
<evidence type="ECO:0000313" key="4">
    <source>
        <dbReference type="EMBL" id="KAJ7646516.1"/>
    </source>
</evidence>
<feature type="domain" description="NADP-dependent oxidoreductase" evidence="3">
    <location>
        <begin position="28"/>
        <end position="378"/>
    </location>
</feature>
<feature type="region of interest" description="Disordered" evidence="2">
    <location>
        <begin position="279"/>
        <end position="299"/>
    </location>
</feature>
<dbReference type="Proteomes" id="UP001221142">
    <property type="component" value="Unassembled WGS sequence"/>
</dbReference>
<comment type="caution">
    <text evidence="4">The sequence shown here is derived from an EMBL/GenBank/DDBJ whole genome shotgun (WGS) entry which is preliminary data.</text>
</comment>
<dbReference type="EMBL" id="JARKIF010000002">
    <property type="protein sequence ID" value="KAJ7646516.1"/>
    <property type="molecule type" value="Genomic_DNA"/>
</dbReference>
<dbReference type="AlphaFoldDB" id="A0AAD7CDQ7"/>